<dbReference type="EMBL" id="BA000030">
    <property type="protein sequence ID" value="BAC68672.1"/>
    <property type="molecule type" value="Genomic_DNA"/>
</dbReference>
<sequence length="104" mass="10672">MPTGRPCGDDRRAGGALTPVINLGRTAPVIDLGATSCIARTHTSESHGIRRGCTGGAALSCQRSAMSSRRPSENSHHDKGSQSPLTKASTVAPRPRTVTVVPGG</sequence>
<evidence type="ECO:0000313" key="3">
    <source>
        <dbReference type="Proteomes" id="UP000000428"/>
    </source>
</evidence>
<reference evidence="2 3" key="3">
    <citation type="journal article" date="2014" name="J. Ind. Microbiol. Biotechnol.">
        <title>Genome mining of the Streptomyces avermitilis genome and development of genome-minimized hosts for heterologous expression of biosynthetic gene clusters.</title>
        <authorList>
            <person name="Ikeda H."/>
            <person name="Shin-ya K."/>
            <person name="Omura S."/>
        </authorList>
    </citation>
    <scope>NUCLEOTIDE SEQUENCE [LARGE SCALE GENOMIC DNA]</scope>
    <source>
        <strain evidence="3">ATCC 31267 / DSM 46492 / JCM 5070 / NBRC 14893 / NCIMB 12804 / NRRL 8165 / MA-4680</strain>
    </source>
</reference>
<evidence type="ECO:0000313" key="2">
    <source>
        <dbReference type="EMBL" id="BAC68672.1"/>
    </source>
</evidence>
<evidence type="ECO:0000256" key="1">
    <source>
        <dbReference type="SAM" id="MobiDB-lite"/>
    </source>
</evidence>
<feature type="compositionally biased region" description="Basic and acidic residues" evidence="1">
    <location>
        <begin position="70"/>
        <end position="80"/>
    </location>
</feature>
<feature type="region of interest" description="Disordered" evidence="1">
    <location>
        <begin position="62"/>
        <end position="104"/>
    </location>
</feature>
<dbReference type="AlphaFoldDB" id="Q82PF9"/>
<dbReference type="KEGG" id="sma:SAVERM_962"/>
<name>Q82PF9_STRAW</name>
<gene>
    <name evidence="2" type="ORF">SAVERM_962</name>
</gene>
<dbReference type="HOGENOM" id="CLU_2248499_0_0_11"/>
<feature type="compositionally biased region" description="Low complexity" evidence="1">
    <location>
        <begin position="90"/>
        <end position="104"/>
    </location>
</feature>
<keyword evidence="3" id="KW-1185">Reference proteome</keyword>
<reference evidence="2 3" key="1">
    <citation type="journal article" date="2001" name="Proc. Natl. Acad. Sci. U.S.A.">
        <title>Genome sequence of an industrial microorganism Streptomyces avermitilis: deducing the ability of producing secondary metabolites.</title>
        <authorList>
            <person name="Omura S."/>
            <person name="Ikeda H."/>
            <person name="Ishikawa J."/>
            <person name="Hanamoto A."/>
            <person name="Takahashi C."/>
            <person name="Shinose M."/>
            <person name="Takahashi Y."/>
            <person name="Horikawa H."/>
            <person name="Nakazawa H."/>
            <person name="Osonoe T."/>
            <person name="Kikuchi H."/>
            <person name="Shiba T."/>
            <person name="Sakaki Y."/>
            <person name="Hattori M."/>
        </authorList>
    </citation>
    <scope>NUCLEOTIDE SEQUENCE [LARGE SCALE GENOMIC DNA]</scope>
    <source>
        <strain evidence="3">ATCC 31267 / DSM 46492 / JCM 5070 / NBRC 14893 / NCIMB 12804 / NRRL 8165 / MA-4680</strain>
    </source>
</reference>
<dbReference type="Proteomes" id="UP000000428">
    <property type="component" value="Chromosome"/>
</dbReference>
<organism evidence="2 3">
    <name type="scientific">Streptomyces avermitilis (strain ATCC 31267 / DSM 46492 / JCM 5070 / NBRC 14893 / NCIMB 12804 / NRRL 8165 / MA-4680)</name>
    <dbReference type="NCBI Taxonomy" id="227882"/>
    <lineage>
        <taxon>Bacteria</taxon>
        <taxon>Bacillati</taxon>
        <taxon>Actinomycetota</taxon>
        <taxon>Actinomycetes</taxon>
        <taxon>Kitasatosporales</taxon>
        <taxon>Streptomycetaceae</taxon>
        <taxon>Streptomyces</taxon>
    </lineage>
</organism>
<accession>Q82PF9</accession>
<reference evidence="2 3" key="2">
    <citation type="journal article" date="2003" name="Nat. Biotechnol.">
        <title>Complete genome sequence and comparative analysis of the industrial microorganism Streptomyces avermitilis.</title>
        <authorList>
            <person name="Ikeda H."/>
            <person name="Ishikawa J."/>
            <person name="Hanamoto A."/>
            <person name="Shinose M."/>
            <person name="Kikuchi H."/>
            <person name="Shiba T."/>
            <person name="Sakaki Y."/>
            <person name="Hattori M."/>
            <person name="Omura S."/>
        </authorList>
    </citation>
    <scope>NUCLEOTIDE SEQUENCE [LARGE SCALE GENOMIC DNA]</scope>
    <source>
        <strain evidence="3">ATCC 31267 / DSM 46492 / JCM 5070 / NBRC 14893 / NCIMB 12804 / NRRL 8165 / MA-4680</strain>
    </source>
</reference>
<protein>
    <submittedName>
        <fullName evidence="2">Uncharacterized protein</fullName>
    </submittedName>
</protein>
<proteinExistence type="predicted"/>